<feature type="compositionally biased region" description="Polar residues" evidence="2">
    <location>
        <begin position="245"/>
        <end position="258"/>
    </location>
</feature>
<name>A0A1B9GKL7_9TREE</name>
<feature type="compositionally biased region" description="Low complexity" evidence="2">
    <location>
        <begin position="232"/>
        <end position="244"/>
    </location>
</feature>
<feature type="compositionally biased region" description="Polar residues" evidence="2">
    <location>
        <begin position="919"/>
        <end position="928"/>
    </location>
</feature>
<dbReference type="SUPFAM" id="SSF48350">
    <property type="entry name" value="GTPase activation domain, GAP"/>
    <property type="match status" value="1"/>
</dbReference>
<reference evidence="4 5" key="1">
    <citation type="submission" date="2013-07" db="EMBL/GenBank/DDBJ databases">
        <title>The Genome Sequence of Cryptococcus heveanensis BCC8398.</title>
        <authorList>
            <consortium name="The Broad Institute Genome Sequencing Platform"/>
            <person name="Cuomo C."/>
            <person name="Litvintseva A."/>
            <person name="Chen Y."/>
            <person name="Heitman J."/>
            <person name="Sun S."/>
            <person name="Springer D."/>
            <person name="Dromer F."/>
            <person name="Young S.K."/>
            <person name="Zeng Q."/>
            <person name="Gargeya S."/>
            <person name="Fitzgerald M."/>
            <person name="Abouelleil A."/>
            <person name="Alvarado L."/>
            <person name="Berlin A.M."/>
            <person name="Chapman S.B."/>
            <person name="Dewar J."/>
            <person name="Goldberg J."/>
            <person name="Griggs A."/>
            <person name="Gujja S."/>
            <person name="Hansen M."/>
            <person name="Howarth C."/>
            <person name="Imamovic A."/>
            <person name="Larimer J."/>
            <person name="McCowan C."/>
            <person name="Murphy C."/>
            <person name="Pearson M."/>
            <person name="Priest M."/>
            <person name="Roberts A."/>
            <person name="Saif S."/>
            <person name="Shea T."/>
            <person name="Sykes S."/>
            <person name="Wortman J."/>
            <person name="Nusbaum C."/>
            <person name="Birren B."/>
        </authorList>
    </citation>
    <scope>NUCLEOTIDE SEQUENCE [LARGE SCALE GENOMIC DNA]</scope>
    <source>
        <strain evidence="4 5">BCC8398</strain>
    </source>
</reference>
<feature type="region of interest" description="Disordered" evidence="2">
    <location>
        <begin position="1020"/>
        <end position="1066"/>
    </location>
</feature>
<reference evidence="5" key="2">
    <citation type="submission" date="2013-12" db="EMBL/GenBank/DDBJ databases">
        <title>Evolution of pathogenesis and genome organization in the Tremellales.</title>
        <authorList>
            <person name="Cuomo C."/>
            <person name="Litvintseva A."/>
            <person name="Heitman J."/>
            <person name="Chen Y."/>
            <person name="Sun S."/>
            <person name="Springer D."/>
            <person name="Dromer F."/>
            <person name="Young S."/>
            <person name="Zeng Q."/>
            <person name="Chapman S."/>
            <person name="Gujja S."/>
            <person name="Saif S."/>
            <person name="Birren B."/>
        </authorList>
    </citation>
    <scope>NUCLEOTIDE SEQUENCE [LARGE SCALE GENOMIC DNA]</scope>
    <source>
        <strain evidence="5">BCC8398</strain>
    </source>
</reference>
<feature type="compositionally biased region" description="Polar residues" evidence="2">
    <location>
        <begin position="828"/>
        <end position="839"/>
    </location>
</feature>
<dbReference type="PROSITE" id="PS50018">
    <property type="entry name" value="RAS_GTPASE_ACTIV_2"/>
    <property type="match status" value="1"/>
</dbReference>
<dbReference type="GO" id="GO:0005096">
    <property type="term" value="F:GTPase activator activity"/>
    <property type="evidence" value="ECO:0007669"/>
    <property type="project" value="UniProtKB-KW"/>
</dbReference>
<dbReference type="AlphaFoldDB" id="A0A1B9GKL7"/>
<feature type="domain" description="Ras-GAP" evidence="3">
    <location>
        <begin position="520"/>
        <end position="672"/>
    </location>
</feature>
<dbReference type="Proteomes" id="UP000092666">
    <property type="component" value="Unassembled WGS sequence"/>
</dbReference>
<feature type="region of interest" description="Disordered" evidence="2">
    <location>
        <begin position="792"/>
        <end position="848"/>
    </location>
</feature>
<gene>
    <name evidence="4" type="ORF">I316_06765</name>
</gene>
<accession>A0A1B9GKL7</accession>
<evidence type="ECO:0000259" key="3">
    <source>
        <dbReference type="PROSITE" id="PS50018"/>
    </source>
</evidence>
<dbReference type="Pfam" id="PF00616">
    <property type="entry name" value="RasGAP"/>
    <property type="match status" value="1"/>
</dbReference>
<organism evidence="4 5">
    <name type="scientific">Kwoniella heveanensis BCC8398</name>
    <dbReference type="NCBI Taxonomy" id="1296120"/>
    <lineage>
        <taxon>Eukaryota</taxon>
        <taxon>Fungi</taxon>
        <taxon>Dikarya</taxon>
        <taxon>Basidiomycota</taxon>
        <taxon>Agaricomycotina</taxon>
        <taxon>Tremellomycetes</taxon>
        <taxon>Tremellales</taxon>
        <taxon>Cryptococcaceae</taxon>
        <taxon>Kwoniella</taxon>
    </lineage>
</organism>
<dbReference type="EMBL" id="KV700133">
    <property type="protein sequence ID" value="OCF31566.1"/>
    <property type="molecule type" value="Genomic_DNA"/>
</dbReference>
<dbReference type="OrthoDB" id="775356at2759"/>
<feature type="compositionally biased region" description="Low complexity" evidence="2">
    <location>
        <begin position="932"/>
        <end position="962"/>
    </location>
</feature>
<keyword evidence="1" id="KW-0343">GTPase activation</keyword>
<feature type="compositionally biased region" description="Polar residues" evidence="2">
    <location>
        <begin position="1032"/>
        <end position="1045"/>
    </location>
</feature>
<protein>
    <recommendedName>
        <fullName evidence="3">Ras-GAP domain-containing protein</fullName>
    </recommendedName>
</protein>
<feature type="region of interest" description="Disordered" evidence="2">
    <location>
        <begin position="16"/>
        <end position="121"/>
    </location>
</feature>
<evidence type="ECO:0000313" key="5">
    <source>
        <dbReference type="Proteomes" id="UP000092666"/>
    </source>
</evidence>
<dbReference type="STRING" id="1296120.A0A1B9GKL7"/>
<evidence type="ECO:0000256" key="1">
    <source>
        <dbReference type="ARBA" id="ARBA00022468"/>
    </source>
</evidence>
<dbReference type="InterPro" id="IPR001936">
    <property type="entry name" value="RasGAP_dom"/>
</dbReference>
<dbReference type="PANTHER" id="PTHR10194">
    <property type="entry name" value="RAS GTPASE-ACTIVATING PROTEINS"/>
    <property type="match status" value="1"/>
</dbReference>
<feature type="compositionally biased region" description="Polar residues" evidence="2">
    <location>
        <begin position="69"/>
        <end position="78"/>
    </location>
</feature>
<feature type="region of interest" description="Disordered" evidence="2">
    <location>
        <begin position="872"/>
        <end position="963"/>
    </location>
</feature>
<dbReference type="SMART" id="SM00323">
    <property type="entry name" value="RasGAP"/>
    <property type="match status" value="1"/>
</dbReference>
<sequence>MSTHFFSAQVDYYLTTTGSSGPSRHESDSYKKKRSSGLELLRPKSSHGSARHVMTSPEPLPAPPVSALHVSSATTTAPEQPWREDRFAAQRATLRHARSIPQLPPITPPRNDKKGKSSSRWRPGAVEIAVQGSGGKQGGTLTIYDGEEPVFRQHLKSLPQHTWSCDDIQQVHVSVYERQHVLSLRLPLGEVLPASITDSKKQSQKPKGLVSQMSTLSKLGRRARGYTVNRMDSSSSPSTPDASPYGSSVAGSIDSQLSEASGEGTDRLVLVAFTGMKVCWEWYALLRSFGGCPYPRTYRRLQIRILDLQETTPLSHQMTREDTTSTQQAKVESLEASSAQSSEGRRSAKDNAKLGWAGKEQLRVEIWLDERIVGRTTWTKVEDNSSLPFWAELFTFEEFPDFSACVLRICRLHSGKSQVIALVPVPLVTNCLKVRDERYPVRSVSSEAVIGELRMIVSYQPVNMISGPDYILPDCFRGMGGTRTIYYMTAQGHLDQTMDLFTRLNWAIGTTLNRLLEMCEIEAKQSGETLFRSNTPLTRLLEATMRLVCGDFLRLSIGPTVTKILEHEVEFTPEDFRLVLRLVRECWDDMYSQRGSFPNILRIVFSKLFKSVKENHEERKLHYKAVSSFLFLRLIGPALMRPHLFDLARGIPKVGVQRTLTLVAKIFHAMAFFTYSDTARDPELRKFAGFIRENDDTMVDYLSSFATPLDEFQARPPPPTAIETFLSERMGYMPPELAEGVPMLTRRRSIIANKSPLEAAGGDAELGGLIKVMDEFILGIHRKSYKQLAFHQERSSTPRASLQIDVGAAQRDRQIEQRVGGGSGGRPSDSTQGQAQDPTQHAGWDRSGGAALARVTSPGAWKWLNFGWKSPTSKHHDIPPSRSHDQQNDHHSHPHTHVRFQDPEPAAERTVEHYDSKGRSSSVNTSSELSRTDSLSLCTTTTKKSGSTFSNSSSSASNSVNTGVGESAFNAEEALVRDQLSRMGMGSVAVSPYPMALGMGMGVGMGWGMNMGVGVAIGVNPETEGDSGPGTGSKTPTASTANIEHSASLRRKQKEADKEEAVQGVD</sequence>
<dbReference type="InterPro" id="IPR039360">
    <property type="entry name" value="Ras_GTPase"/>
</dbReference>
<keyword evidence="5" id="KW-1185">Reference proteome</keyword>
<evidence type="ECO:0000256" key="2">
    <source>
        <dbReference type="SAM" id="MobiDB-lite"/>
    </source>
</evidence>
<feature type="compositionally biased region" description="Basic and acidic residues" evidence="2">
    <location>
        <begin position="1054"/>
        <end position="1066"/>
    </location>
</feature>
<evidence type="ECO:0000313" key="4">
    <source>
        <dbReference type="EMBL" id="OCF31566.1"/>
    </source>
</evidence>
<proteinExistence type="predicted"/>
<feature type="region of interest" description="Disordered" evidence="2">
    <location>
        <begin position="314"/>
        <end position="350"/>
    </location>
</feature>
<dbReference type="InterPro" id="IPR008936">
    <property type="entry name" value="Rho_GTPase_activation_prot"/>
</dbReference>
<feature type="compositionally biased region" description="Basic and acidic residues" evidence="2">
    <location>
        <begin position="874"/>
        <end position="891"/>
    </location>
</feature>
<dbReference type="Gene3D" id="1.10.506.10">
    <property type="entry name" value="GTPase Activation - p120gap, domain 1"/>
    <property type="match status" value="1"/>
</dbReference>
<feature type="compositionally biased region" description="Basic and acidic residues" evidence="2">
    <location>
        <begin position="899"/>
        <end position="918"/>
    </location>
</feature>
<feature type="region of interest" description="Disordered" evidence="2">
    <location>
        <begin position="226"/>
        <end position="258"/>
    </location>
</feature>